<keyword evidence="4" id="KW-0325">Glycoprotein</keyword>
<dbReference type="InterPro" id="IPR015631">
    <property type="entry name" value="CD2/SLAM_rcpt"/>
</dbReference>
<feature type="compositionally biased region" description="Basic and acidic residues" evidence="5">
    <location>
        <begin position="298"/>
        <end position="316"/>
    </location>
</feature>
<dbReference type="EMBL" id="BRZM01000187">
    <property type="protein sequence ID" value="GLD69210.1"/>
    <property type="molecule type" value="Genomic_DNA"/>
</dbReference>
<feature type="region of interest" description="Disordered" evidence="5">
    <location>
        <begin position="368"/>
        <end position="656"/>
    </location>
</feature>
<feature type="chain" id="PRO_5042441054" evidence="7">
    <location>
        <begin position="20"/>
        <end position="656"/>
    </location>
</feature>
<evidence type="ECO:0000256" key="1">
    <source>
        <dbReference type="ARBA" id="ARBA00004370"/>
    </source>
</evidence>
<evidence type="ECO:0000256" key="4">
    <source>
        <dbReference type="ARBA" id="ARBA00023180"/>
    </source>
</evidence>
<feature type="compositionally biased region" description="Acidic residues" evidence="5">
    <location>
        <begin position="440"/>
        <end position="451"/>
    </location>
</feature>
<keyword evidence="12" id="KW-1185">Reference proteome</keyword>
<evidence type="ECO:0000256" key="6">
    <source>
        <dbReference type="SAM" id="Phobius"/>
    </source>
</evidence>
<dbReference type="InterPro" id="IPR036179">
    <property type="entry name" value="Ig-like_dom_sf"/>
</dbReference>
<feature type="region of interest" description="Disordered" evidence="5">
    <location>
        <begin position="281"/>
        <end position="322"/>
    </location>
</feature>
<protein>
    <submittedName>
        <fullName evidence="9">Claspin-like isoform X1</fullName>
    </submittedName>
</protein>
<dbReference type="InterPro" id="IPR013783">
    <property type="entry name" value="Ig-like_fold"/>
</dbReference>
<dbReference type="AlphaFoldDB" id="A0AAD3RHF6"/>
<dbReference type="SMART" id="SM00409">
    <property type="entry name" value="IG"/>
    <property type="match status" value="1"/>
</dbReference>
<keyword evidence="6" id="KW-1133">Transmembrane helix</keyword>
<organism evidence="9 12">
    <name type="scientific">Lates japonicus</name>
    <name type="common">Japanese lates</name>
    <dbReference type="NCBI Taxonomy" id="270547"/>
    <lineage>
        <taxon>Eukaryota</taxon>
        <taxon>Metazoa</taxon>
        <taxon>Chordata</taxon>
        <taxon>Craniata</taxon>
        <taxon>Vertebrata</taxon>
        <taxon>Euteleostomi</taxon>
        <taxon>Actinopterygii</taxon>
        <taxon>Neopterygii</taxon>
        <taxon>Teleostei</taxon>
        <taxon>Neoteleostei</taxon>
        <taxon>Acanthomorphata</taxon>
        <taxon>Carangaria</taxon>
        <taxon>Carangaria incertae sedis</taxon>
        <taxon>Centropomidae</taxon>
        <taxon>Lates</taxon>
    </lineage>
</organism>
<dbReference type="Gene3D" id="2.60.40.10">
    <property type="entry name" value="Immunoglobulins"/>
    <property type="match status" value="2"/>
</dbReference>
<feature type="compositionally biased region" description="Basic and acidic residues" evidence="5">
    <location>
        <begin position="390"/>
        <end position="401"/>
    </location>
</feature>
<proteinExistence type="predicted"/>
<feature type="compositionally biased region" description="Basic and acidic residues" evidence="5">
    <location>
        <begin position="531"/>
        <end position="572"/>
    </location>
</feature>
<dbReference type="SUPFAM" id="SSF48726">
    <property type="entry name" value="Immunoglobulin"/>
    <property type="match status" value="2"/>
</dbReference>
<comment type="subcellular location">
    <subcellularLocation>
        <location evidence="1">Membrane</location>
    </subcellularLocation>
</comment>
<evidence type="ECO:0000256" key="7">
    <source>
        <dbReference type="SAM" id="SignalP"/>
    </source>
</evidence>
<dbReference type="PROSITE" id="PS50835">
    <property type="entry name" value="IG_LIKE"/>
    <property type="match status" value="1"/>
</dbReference>
<dbReference type="Proteomes" id="UP001279410">
    <property type="component" value="Unassembled WGS sequence"/>
</dbReference>
<feature type="compositionally biased region" description="Basic and acidic residues" evidence="5">
    <location>
        <begin position="495"/>
        <end position="519"/>
    </location>
</feature>
<dbReference type="PANTHER" id="PTHR12080:SF55">
    <property type="entry name" value="LYMPHOCYTE FUNCTION-ASSOCIATED ANTIGEN 3"/>
    <property type="match status" value="1"/>
</dbReference>
<evidence type="ECO:0000313" key="9">
    <source>
        <dbReference type="EMBL" id="GLD69198.1"/>
    </source>
</evidence>
<dbReference type="InterPro" id="IPR003599">
    <property type="entry name" value="Ig_sub"/>
</dbReference>
<dbReference type="PANTHER" id="PTHR12080">
    <property type="entry name" value="SIGNALING LYMPHOCYTIC ACTIVATION MOLECULE"/>
    <property type="match status" value="1"/>
</dbReference>
<sequence>MARCFFLACFILCGCRVSGQTYGLQGMTINLNPGYAAEPDNILWKHNGNKVVEFNGNEQHVYGQFLNRVTLDWISAELQISDLRYEDSGIYEVEIDKNNKLDRYRYKLEVIGKVNKPTISCDMNDGSSDGTRATLMCSAEPTHPQSLVKFEWVSPGTVQPGSNLPISLGGELDDKTYTCRVRNPLTNGTDTFTAKDCYPEEGAFVALAVILPIIIIILVLLLVLGLVFCKLKNKACFAERNRDVEKQWQPDATEAMRLYTSHESDEDEVHSVLLDRAPTLPSQQRLGHLPQSHRSVNHKVDKGEGHDMEGQDERPQKGNVQNMKRHFEDLFSPPLKESDKKTAQAEECRRLIDRASRLKANKDKKAVLPPSLLGRKPSFCQDSLPSSDKVNADADQLKEPSENNVPESDYSLSEKANGPDPPDVSDTQSDEEPAAAPEQPESETEADENEEEKSPPANVISPPTAKPRSQVPSKFADKAEDTAGEQEEDANSDQVHGETDLPGSEKRNGSEDSSEKKESPTVPEQNSSEMALHEQESSVSQEETHATKDEQPEKDETASEDKSKPEGIKIADSETEEPQPQSPTQTKPDDTKTNISQEPLNTPCADSKQKPENKTRHDAHESEGQSESSTAEADQGESESKTDEKNEDEGDSQEEN</sequence>
<feature type="signal peptide" evidence="7">
    <location>
        <begin position="1"/>
        <end position="19"/>
    </location>
</feature>
<dbReference type="GO" id="GO:0016020">
    <property type="term" value="C:membrane"/>
    <property type="evidence" value="ECO:0007669"/>
    <property type="project" value="UniProtKB-SubCell"/>
</dbReference>
<keyword evidence="3 6" id="KW-0472">Membrane</keyword>
<dbReference type="EMBL" id="BRZM01000187">
    <property type="protein sequence ID" value="GLD69215.1"/>
    <property type="molecule type" value="Genomic_DNA"/>
</dbReference>
<feature type="domain" description="Ig-like" evidence="8">
    <location>
        <begin position="117"/>
        <end position="193"/>
    </location>
</feature>
<reference evidence="9" key="1">
    <citation type="submission" date="2022-08" db="EMBL/GenBank/DDBJ databases">
        <title>Genome sequencing of akame (Lates japonicus).</title>
        <authorList>
            <person name="Hashiguchi Y."/>
            <person name="Takahashi H."/>
        </authorList>
    </citation>
    <scope>NUCLEOTIDE SEQUENCE</scope>
    <source>
        <strain evidence="9">Kochi</strain>
    </source>
</reference>
<keyword evidence="6" id="KW-0812">Transmembrane</keyword>
<evidence type="ECO:0000256" key="3">
    <source>
        <dbReference type="ARBA" id="ARBA00023136"/>
    </source>
</evidence>
<gene>
    <name evidence="9" type="ORF">AKAME5_002051100</name>
    <name evidence="10" type="ORF">AKAME5_002052300</name>
    <name evidence="11" type="ORF">AKAME5_002052800</name>
</gene>
<evidence type="ECO:0000313" key="12">
    <source>
        <dbReference type="Proteomes" id="UP001279410"/>
    </source>
</evidence>
<evidence type="ECO:0000256" key="2">
    <source>
        <dbReference type="ARBA" id="ARBA00022729"/>
    </source>
</evidence>
<feature type="compositionally biased region" description="Acidic residues" evidence="5">
    <location>
        <begin position="482"/>
        <end position="491"/>
    </location>
</feature>
<accession>A0AAD3RHF6</accession>
<evidence type="ECO:0000313" key="11">
    <source>
        <dbReference type="EMBL" id="GLD69215.1"/>
    </source>
</evidence>
<keyword evidence="2 7" id="KW-0732">Signal</keyword>
<feature type="compositionally biased region" description="Polar residues" evidence="5">
    <location>
        <begin position="380"/>
        <end position="389"/>
    </location>
</feature>
<comment type="caution">
    <text evidence="9">The sequence shown here is derived from an EMBL/GenBank/DDBJ whole genome shotgun (WGS) entry which is preliminary data.</text>
</comment>
<feature type="compositionally biased region" description="Acidic residues" evidence="5">
    <location>
        <begin position="645"/>
        <end position="656"/>
    </location>
</feature>
<evidence type="ECO:0000256" key="5">
    <source>
        <dbReference type="SAM" id="MobiDB-lite"/>
    </source>
</evidence>
<name>A0AAD3RHF6_LATJO</name>
<dbReference type="EMBL" id="BRZM01000186">
    <property type="protein sequence ID" value="GLD69198.1"/>
    <property type="molecule type" value="Genomic_DNA"/>
</dbReference>
<feature type="transmembrane region" description="Helical" evidence="6">
    <location>
        <begin position="203"/>
        <end position="228"/>
    </location>
</feature>
<evidence type="ECO:0000313" key="10">
    <source>
        <dbReference type="EMBL" id="GLD69210.1"/>
    </source>
</evidence>
<feature type="compositionally biased region" description="Basic and acidic residues" evidence="5">
    <location>
        <begin position="607"/>
        <end position="623"/>
    </location>
</feature>
<dbReference type="PROSITE" id="PS51257">
    <property type="entry name" value="PROKAR_LIPOPROTEIN"/>
    <property type="match status" value="1"/>
</dbReference>
<dbReference type="InterPro" id="IPR007110">
    <property type="entry name" value="Ig-like_dom"/>
</dbReference>
<evidence type="ECO:0000259" key="8">
    <source>
        <dbReference type="PROSITE" id="PS50835"/>
    </source>
</evidence>